<reference evidence="1 2" key="1">
    <citation type="submission" date="2017-06" db="EMBL/GenBank/DDBJ databases">
        <title>Genome sequencing of cyanobaciteial culture collection at National Institute for Environmental Studies (NIES).</title>
        <authorList>
            <person name="Hirose Y."/>
            <person name="Shimura Y."/>
            <person name="Fujisawa T."/>
            <person name="Nakamura Y."/>
            <person name="Kawachi M."/>
        </authorList>
    </citation>
    <scope>NUCLEOTIDE SEQUENCE [LARGE SCALE GENOMIC DNA]</scope>
    <source>
        <strain evidence="1 2">NIES-4072</strain>
    </source>
</reference>
<comment type="caution">
    <text evidence="1">The sequence shown here is derived from an EMBL/GenBank/DDBJ whole genome shotgun (WGS) entry which is preliminary data.</text>
</comment>
<gene>
    <name evidence="1" type="ORF">NIES4072_18490</name>
</gene>
<sequence>MRCRLHQETKHHFDYMTDQPNPSNEIHHVGFPEGQLLGNGASEEECAEISTAYLQGKPLPASDNPVINRINDRLTETSGYGLYSDWGREND</sequence>
<dbReference type="AlphaFoldDB" id="A0A2R5FIU6"/>
<name>A0A2R5FIU6_NOSCO</name>
<organism evidence="1 2">
    <name type="scientific">Nostoc commune NIES-4072</name>
    <dbReference type="NCBI Taxonomy" id="2005467"/>
    <lineage>
        <taxon>Bacteria</taxon>
        <taxon>Bacillati</taxon>
        <taxon>Cyanobacteriota</taxon>
        <taxon>Cyanophyceae</taxon>
        <taxon>Nostocales</taxon>
        <taxon>Nostocaceae</taxon>
        <taxon>Nostoc</taxon>
    </lineage>
</organism>
<accession>A0A2R5FIU6</accession>
<evidence type="ECO:0000313" key="1">
    <source>
        <dbReference type="EMBL" id="GBG18185.1"/>
    </source>
</evidence>
<proteinExistence type="predicted"/>
<keyword evidence="2" id="KW-1185">Reference proteome</keyword>
<protein>
    <submittedName>
        <fullName evidence="1">Uncharacterized protein</fullName>
    </submittedName>
</protein>
<evidence type="ECO:0000313" key="2">
    <source>
        <dbReference type="Proteomes" id="UP000245124"/>
    </source>
</evidence>
<dbReference type="EMBL" id="BDUD01000001">
    <property type="protein sequence ID" value="GBG18185.1"/>
    <property type="molecule type" value="Genomic_DNA"/>
</dbReference>
<dbReference type="Proteomes" id="UP000245124">
    <property type="component" value="Unassembled WGS sequence"/>
</dbReference>